<feature type="transmembrane region" description="Helical" evidence="1">
    <location>
        <begin position="113"/>
        <end position="135"/>
    </location>
</feature>
<evidence type="ECO:0000256" key="1">
    <source>
        <dbReference type="SAM" id="Phobius"/>
    </source>
</evidence>
<name>A0A9D1LD40_9FIRM</name>
<organism evidence="2 3">
    <name type="scientific">Candidatus Fimenecus excrementigallinarum</name>
    <dbReference type="NCBI Taxonomy" id="2840816"/>
    <lineage>
        <taxon>Bacteria</taxon>
        <taxon>Bacillati</taxon>
        <taxon>Bacillota</taxon>
        <taxon>Clostridia</taxon>
        <taxon>Candidatus Fimenecus</taxon>
    </lineage>
</organism>
<dbReference type="AlphaFoldDB" id="A0A9D1LD40"/>
<keyword evidence="1" id="KW-0472">Membrane</keyword>
<keyword evidence="1" id="KW-0812">Transmembrane</keyword>
<feature type="transmembrane region" description="Helical" evidence="1">
    <location>
        <begin position="54"/>
        <end position="72"/>
    </location>
</feature>
<comment type="caution">
    <text evidence="2">The sequence shown here is derived from an EMBL/GenBank/DDBJ whole genome shotgun (WGS) entry which is preliminary data.</text>
</comment>
<evidence type="ECO:0000313" key="2">
    <source>
        <dbReference type="EMBL" id="HIU35095.1"/>
    </source>
</evidence>
<evidence type="ECO:0000313" key="3">
    <source>
        <dbReference type="Proteomes" id="UP000824071"/>
    </source>
</evidence>
<feature type="transmembrane region" description="Helical" evidence="1">
    <location>
        <begin position="84"/>
        <end position="101"/>
    </location>
</feature>
<accession>A0A9D1LD40</accession>
<reference evidence="2" key="2">
    <citation type="journal article" date="2021" name="PeerJ">
        <title>Extensive microbial diversity within the chicken gut microbiome revealed by metagenomics and culture.</title>
        <authorList>
            <person name="Gilroy R."/>
            <person name="Ravi A."/>
            <person name="Getino M."/>
            <person name="Pursley I."/>
            <person name="Horton D.L."/>
            <person name="Alikhan N.F."/>
            <person name="Baker D."/>
            <person name="Gharbi K."/>
            <person name="Hall N."/>
            <person name="Watson M."/>
            <person name="Adriaenssens E.M."/>
            <person name="Foster-Nyarko E."/>
            <person name="Jarju S."/>
            <person name="Secka A."/>
            <person name="Antonio M."/>
            <person name="Oren A."/>
            <person name="Chaudhuri R.R."/>
            <person name="La Ragione R."/>
            <person name="Hildebrand F."/>
            <person name="Pallen M.J."/>
        </authorList>
    </citation>
    <scope>NUCLEOTIDE SEQUENCE</scope>
    <source>
        <strain evidence="2">ChiGjej1B1-19959</strain>
    </source>
</reference>
<dbReference type="Proteomes" id="UP000824071">
    <property type="component" value="Unassembled WGS sequence"/>
</dbReference>
<dbReference type="EMBL" id="DVMW01000006">
    <property type="protein sequence ID" value="HIU35095.1"/>
    <property type="molecule type" value="Genomic_DNA"/>
</dbReference>
<protein>
    <submittedName>
        <fullName evidence="2">Uncharacterized protein</fullName>
    </submittedName>
</protein>
<reference evidence="2" key="1">
    <citation type="submission" date="2020-10" db="EMBL/GenBank/DDBJ databases">
        <authorList>
            <person name="Gilroy R."/>
        </authorList>
    </citation>
    <scope>NUCLEOTIDE SEQUENCE</scope>
    <source>
        <strain evidence="2">ChiGjej1B1-19959</strain>
    </source>
</reference>
<sequence length="146" mass="16593">MRAYQKCLLLFADAVAVLRGAVHILQLVSFSGQNSDLFTAPYYHVGGFWDYEPFWAFTFWSALLMLLAVLTVHGTVKSRLSIRFYVFGYLWCVLPALWMFLTEWCFIASDAPYPGLIAAFLGCCCNVAIVLLLLLESRNAWLCKTE</sequence>
<gene>
    <name evidence="2" type="ORF">IAC53_00605</name>
</gene>
<keyword evidence="1" id="KW-1133">Transmembrane helix</keyword>
<proteinExistence type="predicted"/>